<dbReference type="Pfam" id="PF08478">
    <property type="entry name" value="POTRA_1"/>
    <property type="match status" value="1"/>
</dbReference>
<protein>
    <submittedName>
        <fullName evidence="8">Cell division protein FtsQ</fullName>
    </submittedName>
</protein>
<dbReference type="PANTHER" id="PTHR37820:SF1">
    <property type="entry name" value="CELL DIVISION PROTEIN FTSQ"/>
    <property type="match status" value="1"/>
</dbReference>
<evidence type="ECO:0000313" key="9">
    <source>
        <dbReference type="Proteomes" id="UP000192997"/>
    </source>
</evidence>
<dbReference type="GO" id="GO:0005886">
    <property type="term" value="C:plasma membrane"/>
    <property type="evidence" value="ECO:0007669"/>
    <property type="project" value="TreeGrafter"/>
</dbReference>
<keyword evidence="4 6" id="KW-1133">Transmembrane helix</keyword>
<dbReference type="InterPro" id="IPR013685">
    <property type="entry name" value="POTRA_FtsQ_type"/>
</dbReference>
<evidence type="ECO:0000256" key="4">
    <source>
        <dbReference type="ARBA" id="ARBA00022989"/>
    </source>
</evidence>
<evidence type="ECO:0000256" key="2">
    <source>
        <dbReference type="ARBA" id="ARBA00022618"/>
    </source>
</evidence>
<accession>A0A1X4GBB1</accession>
<keyword evidence="5" id="KW-0131">Cell cycle</keyword>
<keyword evidence="3 6" id="KW-0812">Transmembrane</keyword>
<gene>
    <name evidence="8" type="ORF">B7O87_02825</name>
</gene>
<reference evidence="9" key="1">
    <citation type="submission" date="2017-04" db="EMBL/GenBank/DDBJ databases">
        <authorList>
            <person name="Abreu V.A."/>
            <person name="Popin R.V."/>
            <person name="Rigonato J."/>
            <person name="Andreote A.P."/>
            <person name="Schaker P.C."/>
            <person name="Hoff-Risseti C."/>
            <person name="Alvarenga D.O."/>
            <person name="Varani A.M."/>
            <person name="Fiore M.F."/>
        </authorList>
    </citation>
    <scope>NUCLEOTIDE SEQUENCE [LARGE SCALE GENOMIC DNA]</scope>
    <source>
        <strain evidence="9">CENA303</strain>
    </source>
</reference>
<dbReference type="AlphaFoldDB" id="A0A1X4GBB1"/>
<keyword evidence="1" id="KW-1003">Cell membrane</keyword>
<sequence length="292" mass="32957">MTGMLSVSRQDLLKRRRKLRRHRQMKILTAVWRILATSSIAGGMFWIVLAPVWLITTPTQILMRSGNQLLPQKTVQRLLQFSYPQSLWRIKPSAIAQSLERQPTIAQAIVNRRLFPPGLNIEIQERLPVAMIQPSSKSNATNCVSNSQASSKKVTSLAIPCSQSPKGDDINLIDASGNLIPWKKYTAFNPRGKLPALKVLGSPEQYQPYWATVYQAIQDNSLNVMEIDFRDPTNVILKTELGAVHLGIPVVQLNQKIQRLREMGNLKAKFKSGEIVYIDLQSPDYPLVQLHQ</sequence>
<evidence type="ECO:0000256" key="3">
    <source>
        <dbReference type="ARBA" id="ARBA00022692"/>
    </source>
</evidence>
<dbReference type="GO" id="GO:0051301">
    <property type="term" value="P:cell division"/>
    <property type="evidence" value="ECO:0007669"/>
    <property type="project" value="UniProtKB-KW"/>
</dbReference>
<keyword evidence="2 8" id="KW-0132">Cell division</keyword>
<dbReference type="InterPro" id="IPR050487">
    <property type="entry name" value="FtsQ_DivIB"/>
</dbReference>
<evidence type="ECO:0000313" key="8">
    <source>
        <dbReference type="EMBL" id="OSO94495.1"/>
    </source>
</evidence>
<organism evidence="8 9">
    <name type="scientific">Cylindrospermopsis raciborskii CENA303</name>
    <dbReference type="NCBI Taxonomy" id="1170769"/>
    <lineage>
        <taxon>Bacteria</taxon>
        <taxon>Bacillati</taxon>
        <taxon>Cyanobacteriota</taxon>
        <taxon>Cyanophyceae</taxon>
        <taxon>Nostocales</taxon>
        <taxon>Aphanizomenonaceae</taxon>
        <taxon>Cylindrospermopsis</taxon>
    </lineage>
</organism>
<evidence type="ECO:0000256" key="5">
    <source>
        <dbReference type="ARBA" id="ARBA00023306"/>
    </source>
</evidence>
<proteinExistence type="predicted"/>
<name>A0A1X4GBB1_9CYAN</name>
<dbReference type="Gene3D" id="3.10.20.310">
    <property type="entry name" value="membrane protein fhac"/>
    <property type="match status" value="1"/>
</dbReference>
<dbReference type="EMBL" id="NBYN01000010">
    <property type="protein sequence ID" value="OSO94495.1"/>
    <property type="molecule type" value="Genomic_DNA"/>
</dbReference>
<evidence type="ECO:0000256" key="6">
    <source>
        <dbReference type="SAM" id="Phobius"/>
    </source>
</evidence>
<feature type="domain" description="POTRA" evidence="7">
    <location>
        <begin position="65"/>
        <end position="126"/>
    </location>
</feature>
<dbReference type="RefSeq" id="WP_009342895.1">
    <property type="nucleotide sequence ID" value="NZ_NBYN01000010.1"/>
</dbReference>
<keyword evidence="6" id="KW-0472">Membrane</keyword>
<evidence type="ECO:0000256" key="1">
    <source>
        <dbReference type="ARBA" id="ARBA00022475"/>
    </source>
</evidence>
<feature type="transmembrane region" description="Helical" evidence="6">
    <location>
        <begin position="30"/>
        <end position="55"/>
    </location>
</feature>
<dbReference type="Proteomes" id="UP000192997">
    <property type="component" value="Unassembled WGS sequence"/>
</dbReference>
<comment type="caution">
    <text evidence="8">The sequence shown here is derived from an EMBL/GenBank/DDBJ whole genome shotgun (WGS) entry which is preliminary data.</text>
</comment>
<dbReference type="PANTHER" id="PTHR37820">
    <property type="entry name" value="CELL DIVISION PROTEIN DIVIB"/>
    <property type="match status" value="1"/>
</dbReference>
<evidence type="ECO:0000259" key="7">
    <source>
        <dbReference type="Pfam" id="PF08478"/>
    </source>
</evidence>